<dbReference type="OrthoDB" id="2990597at2"/>
<reference evidence="3 4" key="1">
    <citation type="submission" date="2017-12" db="EMBL/GenBank/DDBJ databases">
        <title>Taxonomic description and draft genome of Pradoshia cofamensis Gen. nov., sp. nov., a thermotolerant bacillale isolated from anterior gut of earthworm Eisenia fetida.</title>
        <authorList>
            <person name="Saha T."/>
            <person name="Chakraborty R."/>
        </authorList>
    </citation>
    <scope>NUCLEOTIDE SEQUENCE [LARGE SCALE GENOMIC DNA]</scope>
    <source>
        <strain evidence="3 4">EAG3</strain>
    </source>
</reference>
<keyword evidence="4" id="KW-1185">Reference proteome</keyword>
<accession>A0A2S7N5H5</accession>
<feature type="transmembrane region" description="Helical" evidence="2">
    <location>
        <begin position="98"/>
        <end position="119"/>
    </location>
</feature>
<feature type="compositionally biased region" description="Polar residues" evidence="1">
    <location>
        <begin position="47"/>
        <end position="64"/>
    </location>
</feature>
<keyword evidence="2" id="KW-0472">Membrane</keyword>
<evidence type="ECO:0000313" key="4">
    <source>
        <dbReference type="Proteomes" id="UP000239663"/>
    </source>
</evidence>
<dbReference type="Proteomes" id="UP000239663">
    <property type="component" value="Unassembled WGS sequence"/>
</dbReference>
<protein>
    <submittedName>
        <fullName evidence="3">Preprotein translocase subunit Tim44</fullName>
    </submittedName>
</protein>
<proteinExistence type="predicted"/>
<evidence type="ECO:0000313" key="3">
    <source>
        <dbReference type="EMBL" id="PQD97276.1"/>
    </source>
</evidence>
<keyword evidence="2" id="KW-0812">Transmembrane</keyword>
<organism evidence="3 4">
    <name type="scientific">Pradoshia eiseniae</name>
    <dbReference type="NCBI Taxonomy" id="2064768"/>
    <lineage>
        <taxon>Bacteria</taxon>
        <taxon>Bacillati</taxon>
        <taxon>Bacillota</taxon>
        <taxon>Bacilli</taxon>
        <taxon>Bacillales</taxon>
        <taxon>Bacillaceae</taxon>
        <taxon>Pradoshia</taxon>
    </lineage>
</organism>
<comment type="caution">
    <text evidence="3">The sequence shown here is derived from an EMBL/GenBank/DDBJ whole genome shotgun (WGS) entry which is preliminary data.</text>
</comment>
<evidence type="ECO:0000256" key="1">
    <source>
        <dbReference type="SAM" id="MobiDB-lite"/>
    </source>
</evidence>
<evidence type="ECO:0000256" key="2">
    <source>
        <dbReference type="SAM" id="Phobius"/>
    </source>
</evidence>
<keyword evidence="2" id="KW-1133">Transmembrane helix</keyword>
<gene>
    <name evidence="3" type="ORF">CYL18_04415</name>
</gene>
<dbReference type="AlphaFoldDB" id="A0A2S7N5H5"/>
<feature type="region of interest" description="Disordered" evidence="1">
    <location>
        <begin position="27"/>
        <end position="64"/>
    </location>
</feature>
<name>A0A2S7N5H5_9BACI</name>
<dbReference type="EMBL" id="PKOZ01000001">
    <property type="protein sequence ID" value="PQD97276.1"/>
    <property type="molecule type" value="Genomic_DNA"/>
</dbReference>
<feature type="compositionally biased region" description="Low complexity" evidence="1">
    <location>
        <begin position="33"/>
        <end position="46"/>
    </location>
</feature>
<sequence length="138" mass="15033">MLLTFVFAPIAESTFVNTSHEVSAKSYRSGKKSFNSNTGTNSNNPTMFNQKKSTTNNAQTTKPNSFNKGSFAKSMLMGGVAGLLFGSLLANMGMMGSVLGLLINVLVIVLIIGLIKKIFTRNNNQNRPRKEVNGPWDR</sequence>